<gene>
    <name evidence="2" type="ORF">MFLAVUS_006368</name>
</gene>
<reference evidence="2 3" key="1">
    <citation type="submission" date="2024-04" db="EMBL/GenBank/DDBJ databases">
        <title>genome sequences of Mucor flavus KT1a and Helicostylum pulchrum KT1b strains isolated from the surface of a dry-aged beef.</title>
        <authorList>
            <person name="Toyotome T."/>
            <person name="Hosono M."/>
            <person name="Torimaru M."/>
            <person name="Fukuda K."/>
            <person name="Mikami N."/>
        </authorList>
    </citation>
    <scope>NUCLEOTIDE SEQUENCE [LARGE SCALE GENOMIC DNA]</scope>
    <source>
        <strain evidence="2 3">KT1a</strain>
    </source>
</reference>
<feature type="region of interest" description="Disordered" evidence="1">
    <location>
        <begin position="38"/>
        <end position="65"/>
    </location>
</feature>
<accession>A0ABP9Z1B2</accession>
<organism evidence="2 3">
    <name type="scientific">Mucor flavus</name>
    <dbReference type="NCBI Taxonomy" id="439312"/>
    <lineage>
        <taxon>Eukaryota</taxon>
        <taxon>Fungi</taxon>
        <taxon>Fungi incertae sedis</taxon>
        <taxon>Mucoromycota</taxon>
        <taxon>Mucoromycotina</taxon>
        <taxon>Mucoromycetes</taxon>
        <taxon>Mucorales</taxon>
        <taxon>Mucorineae</taxon>
        <taxon>Mucoraceae</taxon>
        <taxon>Mucor</taxon>
    </lineage>
</organism>
<protein>
    <submittedName>
        <fullName evidence="2">Uncharacterized protein</fullName>
    </submittedName>
</protein>
<feature type="compositionally biased region" description="Polar residues" evidence="1">
    <location>
        <begin position="38"/>
        <end position="49"/>
    </location>
</feature>
<dbReference type="Proteomes" id="UP001473302">
    <property type="component" value="Unassembled WGS sequence"/>
</dbReference>
<sequence>MNNNIRKDKLPEWQVLGKMDYLKRKNPTLPEYQILTDATEQMRRPSNSAYKERSSSSRRTTRNEYCHMSREPRNNIVNMWKRERPLAVGGVTVVEPIETGLRRKTKSTTPLKNVMNSSEVSVTEKRIHKTLNSISSPIFIEDSDEEIMVISDEEDTGMSSDDSYYTAYEYFIQTDTMTNSYRHSRLTFATRPYAEDFFDKYPVQPSKATY</sequence>
<evidence type="ECO:0000313" key="2">
    <source>
        <dbReference type="EMBL" id="GAA5812907.1"/>
    </source>
</evidence>
<dbReference type="EMBL" id="BAABUK010000014">
    <property type="protein sequence ID" value="GAA5812907.1"/>
    <property type="molecule type" value="Genomic_DNA"/>
</dbReference>
<evidence type="ECO:0000313" key="3">
    <source>
        <dbReference type="Proteomes" id="UP001473302"/>
    </source>
</evidence>
<name>A0ABP9Z1B2_9FUNG</name>
<keyword evidence="3" id="KW-1185">Reference proteome</keyword>
<feature type="compositionally biased region" description="Basic and acidic residues" evidence="1">
    <location>
        <begin position="50"/>
        <end position="65"/>
    </location>
</feature>
<evidence type="ECO:0000256" key="1">
    <source>
        <dbReference type="SAM" id="MobiDB-lite"/>
    </source>
</evidence>
<proteinExistence type="predicted"/>
<comment type="caution">
    <text evidence="2">The sequence shown here is derived from an EMBL/GenBank/DDBJ whole genome shotgun (WGS) entry which is preliminary data.</text>
</comment>